<proteinExistence type="predicted"/>
<accession>A0A1Y3DQ04</accession>
<gene>
    <name evidence="5" type="ORF">PKNOH_S08501000</name>
</gene>
<evidence type="ECO:0000313" key="5">
    <source>
        <dbReference type="EMBL" id="OTN66694.1"/>
    </source>
</evidence>
<feature type="domain" description="Schizont-infected cell agglutination extracellular alpha" evidence="4">
    <location>
        <begin position="9"/>
        <end position="196"/>
    </location>
</feature>
<feature type="domain" description="Schizont-infected cell agglutination extracellular beta" evidence="2">
    <location>
        <begin position="953"/>
        <end position="1139"/>
    </location>
</feature>
<dbReference type="VEuPathDB" id="PlasmoDB:PKNOH_S08501000"/>
<dbReference type="InterPro" id="IPR024288">
    <property type="entry name" value="SICA_C"/>
</dbReference>
<feature type="domain" description="Schizont-infected cell agglutination extracellular beta" evidence="2">
    <location>
        <begin position="733"/>
        <end position="911"/>
    </location>
</feature>
<name>A0A1Y3DQ04_PLAKN</name>
<comment type="caution">
    <text evidence="5">The sequence shown here is derived from an EMBL/GenBank/DDBJ whole genome shotgun (WGS) entry which is preliminary data.</text>
</comment>
<evidence type="ECO:0000259" key="4">
    <source>
        <dbReference type="Pfam" id="PF12887"/>
    </source>
</evidence>
<sequence length="1571" mass="173773">MTTSSSGNDMLKAWLGTTLNSSGGAGGGTPGSGKEAMEKLEKNLEAALEDLEKWLTRQESLEVSHHCQDAGSFVQGEDSGKKQYAKEMCKGIVEIKYFVSGVNKRRKAQTLDYDAQVTELTDAQAYARCIVGTLALSELYGDNCHLGTVIGAVSSKVEAKLQTYAGDGAKLDKCKNIDPLALVFAKSLLQNKIKQWAEKERTTQKGRSWRVWIPWDYWGYVCKKQKSNREVLQQERENNASSMAQFVQLPEDKKNAPGSVPMSEILINDKYKLDTNTIENALNNIIKDGKVETTNISTDDLCKRLQCIEEYLKKQTTTTPGSTAGTAVQPSATDEFWGETGDVYRLWNELAGAMKKINGKAKEGNGNGCETLDSPSDKAACNYLHAGFTELYNPKNTTPAGGAADLLKNNPSFRQTMGCFLLHSYAKHIKEKAICDIKEGIEKAFQLGESLSKSGANCSDANGKGPCVPCQWTDASMDSCTVRTGTTGSAETAKTKVEEMVRGKEPDTKPIIDNINTMFTLCEHMKCIASRVNSSTNKDDFWKEKIGEVGRLWTELSTAMKRNGGNDESGNGDCSQMDDGREPTDSEKKACNYLHAGFIKLKSIATSESTEYQTLSRNPLFVQTMGCFLLHSYAKKMKSEAKCEIAAGIKKAFKLGDDLIKQGANCNGSSSGKGQCIPCQWNENILDSCEIKTNGSASGTGQNDKVENKLKGIVNGSDDQIKEMLKNINEMTTLCDHMKCIATHLNSPSGQKQKADDFWKEETGEVVQLWQKLSEAMAQSGGQDSGDHCNTVDDNGSATGATGRTPTTPEKKACNYLHAGITKLKDLSKPAASNAKDNKILSKDPSFVQAMGCILLKEYAKKMQGKSTCVIDAGIREAFKSWSPNNKTDCTDSNPCIECKLDHKDYGDCKINTTDTSGGSTTPTKVTDKLTYVKDKIDNTSNTTLTKINEMKNLCDYIRCAAPKWFKHYTTTQNDITTANKSWCDFWDKTVKVELQNMFTIIQTNGNNTATKNNDVCNKFGDDNPDSVERKACNHIAAGLKYINTITGSTTTQKGHTDDDKFLKQTMMCAALNLYATKIKERSQEKCPIDETKIGEMFTKWNEKNNNNSSSSSPCNGVGGNNNCFVCDRVEISEFKNCQLSVDSALVGNNQGATCNKDKTYVVKVETQMNELLNDGTIKMEEKLSNINEMNNFCSVLQCTAKKWNLTKNQNANPTWNNIEDDAKGVLAQLLSYMTESNNQRDAAEYCNDDNKWSKFGHKGKHTNKAACLLFAAGLKHIYVRGRDSVKGPSFEQTMGCLFLKEYAKQLKDLANKKKRGNSWVHPLCDIDKGIKHAFNESEKIMKSVLTQCNNGPNGISCFVCTQNENDYKDCSIGSEKVQNKVEPLFTDPTKQTEMEETLSNTVCPILITDLLTPFLPLAPVSIGLSAMAYYLWKYFGPLGKGGPRFRRSPTEIPGPSVQEQVLDHADEAASHEYRLVKERKPRSAPTRTKRSGRVNRRTIIEIHFEVLDECQKGDTQLTQKDFLELLVQEFMGSELMEEEQVPKEEVLMEGVPMESVPMERVPILGSVFMV</sequence>
<dbReference type="InterPro" id="IPR024290">
    <property type="entry name" value="SICA_extracell_a"/>
</dbReference>
<feature type="compositionally biased region" description="Low complexity" evidence="1">
    <location>
        <begin position="798"/>
        <end position="808"/>
    </location>
</feature>
<feature type="domain" description="Schizont-infected cell agglutination extracellular beta" evidence="2">
    <location>
        <begin position="301"/>
        <end position="482"/>
    </location>
</feature>
<reference evidence="5 6" key="1">
    <citation type="submission" date="2017-05" db="EMBL/GenBank/DDBJ databases">
        <title>PacBio assembly of a Plasmodium knowlesi genome sequence with Hi-C correction and manual annotation of the SICAvar gene family.</title>
        <authorList>
            <person name="Lapp S.A."/>
            <person name="Geraldo J.A."/>
            <person name="Chien J.-T."/>
            <person name="Ay F."/>
            <person name="Pakala S.B."/>
            <person name="Batugedara G."/>
            <person name="Humphrey J.C."/>
            <person name="Debarry J.D."/>
            <person name="Le Roch K.G."/>
            <person name="Galinski M.R."/>
            <person name="Kissinger J.C."/>
        </authorList>
    </citation>
    <scope>NUCLEOTIDE SEQUENCE [LARGE SCALE GENOMIC DNA]</scope>
    <source>
        <strain evidence="6">Malayan Strain Pk1 (A+)</strain>
    </source>
</reference>
<evidence type="ECO:0000259" key="3">
    <source>
        <dbReference type="Pfam" id="PF12879"/>
    </source>
</evidence>
<evidence type="ECO:0000256" key="1">
    <source>
        <dbReference type="SAM" id="MobiDB-lite"/>
    </source>
</evidence>
<feature type="region of interest" description="Disordered" evidence="1">
    <location>
        <begin position="777"/>
        <end position="811"/>
    </location>
</feature>
<dbReference type="Pfam" id="PF12887">
    <property type="entry name" value="SICA_alpha"/>
    <property type="match status" value="1"/>
</dbReference>
<feature type="domain" description="Schizont-infected cell agglutination C-terminal" evidence="3">
    <location>
        <begin position="1434"/>
        <end position="1570"/>
    </location>
</feature>
<dbReference type="VEuPathDB" id="PlasmoDB:PKA1H_040013000"/>
<dbReference type="Pfam" id="PF12879">
    <property type="entry name" value="SICA_C"/>
    <property type="match status" value="1"/>
</dbReference>
<organism evidence="5 6">
    <name type="scientific">Plasmodium knowlesi</name>
    <dbReference type="NCBI Taxonomy" id="5850"/>
    <lineage>
        <taxon>Eukaryota</taxon>
        <taxon>Sar</taxon>
        <taxon>Alveolata</taxon>
        <taxon>Apicomplexa</taxon>
        <taxon>Aconoidasida</taxon>
        <taxon>Haemosporida</taxon>
        <taxon>Plasmodiidae</taxon>
        <taxon>Plasmodium</taxon>
        <taxon>Plasmodium (Plasmodium)</taxon>
    </lineage>
</organism>
<feature type="domain" description="Schizont-infected cell agglutination extracellular beta" evidence="2">
    <location>
        <begin position="1192"/>
        <end position="1373"/>
    </location>
</feature>
<feature type="domain" description="Schizont-infected cell agglutination extracellular beta" evidence="2">
    <location>
        <begin position="520"/>
        <end position="691"/>
    </location>
</feature>
<dbReference type="EMBL" id="NETL01000022">
    <property type="protein sequence ID" value="OTN66694.1"/>
    <property type="molecule type" value="Genomic_DNA"/>
</dbReference>
<evidence type="ECO:0000313" key="6">
    <source>
        <dbReference type="Proteomes" id="UP000195012"/>
    </source>
</evidence>
<dbReference type="Pfam" id="PF12878">
    <property type="entry name" value="SICA_beta"/>
    <property type="match status" value="5"/>
</dbReference>
<dbReference type="Proteomes" id="UP000195012">
    <property type="component" value="Unassembled WGS sequence"/>
</dbReference>
<dbReference type="VEuPathDB" id="PlasmoDB:PKNH_0408100"/>
<feature type="region of interest" description="Disordered" evidence="1">
    <location>
        <begin position="561"/>
        <end position="586"/>
    </location>
</feature>
<evidence type="ECO:0000259" key="2">
    <source>
        <dbReference type="Pfam" id="PF12878"/>
    </source>
</evidence>
<dbReference type="InterPro" id="IPR024285">
    <property type="entry name" value="SICA_extracell_b"/>
</dbReference>
<protein>
    <submittedName>
        <fullName evidence="5">SICAvar type I</fullName>
    </submittedName>
</protein>